<evidence type="ECO:0000313" key="1">
    <source>
        <dbReference type="EMBL" id="NDL39278.1"/>
    </source>
</evidence>
<dbReference type="RefSeq" id="WP_041380134.1">
    <property type="nucleotide sequence ID" value="NZ_CAWPHK010000023.1"/>
</dbReference>
<reference evidence="1 2" key="1">
    <citation type="submission" date="2019-12" db="EMBL/GenBank/DDBJ databases">
        <title>Engineering Photorhabdus to improve their lethality against agricultural pests.</title>
        <authorList>
            <person name="Machado R.A.R."/>
        </authorList>
    </citation>
    <scope>NUCLEOTIDE SEQUENCE [LARGE SCALE GENOMIC DNA]</scope>
    <source>
        <strain evidence="1 2">EN01</strain>
    </source>
</reference>
<dbReference type="InterPro" id="IPR036614">
    <property type="entry name" value="RusA-like_sf"/>
</dbReference>
<dbReference type="GO" id="GO:0006310">
    <property type="term" value="P:DNA recombination"/>
    <property type="evidence" value="ECO:0007669"/>
    <property type="project" value="InterPro"/>
</dbReference>
<gene>
    <name evidence="1" type="ORF">GPY51_10980</name>
</gene>
<dbReference type="AlphaFoldDB" id="A0A6L9JIX9"/>
<dbReference type="EMBL" id="WSFA01000021">
    <property type="protein sequence ID" value="NDL39278.1"/>
    <property type="molecule type" value="Genomic_DNA"/>
</dbReference>
<accession>A0A6L9JIX9</accession>
<dbReference type="KEGG" id="plum:A4R40_14525"/>
<evidence type="ECO:0000313" key="2">
    <source>
        <dbReference type="Proteomes" id="UP000479300"/>
    </source>
</evidence>
<dbReference type="Proteomes" id="UP000479300">
    <property type="component" value="Unassembled WGS sequence"/>
</dbReference>
<protein>
    <submittedName>
        <fullName evidence="1">Uncharacterized protein</fullName>
    </submittedName>
</protein>
<dbReference type="GO" id="GO:0006281">
    <property type="term" value="P:DNA repair"/>
    <property type="evidence" value="ECO:0007669"/>
    <property type="project" value="InterPro"/>
</dbReference>
<dbReference type="SUPFAM" id="SSF103084">
    <property type="entry name" value="Holliday junction resolvase RusA"/>
    <property type="match status" value="1"/>
</dbReference>
<dbReference type="GeneID" id="48849175"/>
<dbReference type="GO" id="GO:0000287">
    <property type="term" value="F:magnesium ion binding"/>
    <property type="evidence" value="ECO:0007669"/>
    <property type="project" value="InterPro"/>
</dbReference>
<sequence length="61" mass="7163">MNVYNLKLPWPPSNNTYWRHSRGRHFISSKGIDDMRIIRSERVAGGSLNIQIWEIGDDNLH</sequence>
<name>A0A6L9JIX9_PHOLM</name>
<comment type="caution">
    <text evidence="1">The sequence shown here is derived from an EMBL/GenBank/DDBJ whole genome shotgun (WGS) entry which is preliminary data.</text>
</comment>
<proteinExistence type="predicted"/>
<organism evidence="1 2">
    <name type="scientific">Photorhabdus laumondii subsp. laumondii</name>
    <name type="common">Photorhabdus luminescens subsp. laumondii</name>
    <dbReference type="NCBI Taxonomy" id="141679"/>
    <lineage>
        <taxon>Bacteria</taxon>
        <taxon>Pseudomonadati</taxon>
        <taxon>Pseudomonadota</taxon>
        <taxon>Gammaproteobacteria</taxon>
        <taxon>Enterobacterales</taxon>
        <taxon>Morganellaceae</taxon>
        <taxon>Photorhabdus</taxon>
    </lineage>
</organism>